<dbReference type="NCBIfam" id="TIGR03998">
    <property type="entry name" value="thiol_BshC"/>
    <property type="match status" value="1"/>
</dbReference>
<dbReference type="Pfam" id="PF10079">
    <property type="entry name" value="Rossmann-like_BshC"/>
    <property type="match status" value="1"/>
</dbReference>
<dbReference type="Proteomes" id="UP000183954">
    <property type="component" value="Unassembled WGS sequence"/>
</dbReference>
<keyword evidence="6" id="KW-1185">Reference proteome</keyword>
<dbReference type="OrthoDB" id="9765151at2"/>
<dbReference type="PIRSF" id="PIRSF012535">
    <property type="entry name" value="UCP012535"/>
    <property type="match status" value="1"/>
</dbReference>
<dbReference type="EMBL" id="FQXJ01000004">
    <property type="protein sequence ID" value="SHH65490.1"/>
    <property type="molecule type" value="Genomic_DNA"/>
</dbReference>
<dbReference type="Pfam" id="PF24850">
    <property type="entry name" value="CC_BshC"/>
    <property type="match status" value="1"/>
</dbReference>
<dbReference type="AlphaFoldDB" id="A0A1M5URE9"/>
<evidence type="ECO:0000256" key="2">
    <source>
        <dbReference type="HAMAP-Rule" id="MF_01867"/>
    </source>
</evidence>
<gene>
    <name evidence="2" type="primary">bshC</name>
    <name evidence="5" type="ORF">SAMN02746098_01046</name>
</gene>
<dbReference type="InterPro" id="IPR055398">
    <property type="entry name" value="Rossmann-like_BshC"/>
</dbReference>
<evidence type="ECO:0000256" key="1">
    <source>
        <dbReference type="ARBA" id="ARBA00022598"/>
    </source>
</evidence>
<organism evidence="5 6">
    <name type="scientific">Desulfosporosinus lacus DSM 15449</name>
    <dbReference type="NCBI Taxonomy" id="1121420"/>
    <lineage>
        <taxon>Bacteria</taxon>
        <taxon>Bacillati</taxon>
        <taxon>Bacillota</taxon>
        <taxon>Clostridia</taxon>
        <taxon>Eubacteriales</taxon>
        <taxon>Desulfitobacteriaceae</taxon>
        <taxon>Desulfosporosinus</taxon>
    </lineage>
</organism>
<evidence type="ECO:0000313" key="5">
    <source>
        <dbReference type="EMBL" id="SHH65490.1"/>
    </source>
</evidence>
<accession>A0A1M5URE9</accession>
<dbReference type="EC" id="6.-.-.-" evidence="2"/>
<evidence type="ECO:0000259" key="3">
    <source>
        <dbReference type="Pfam" id="PF10079"/>
    </source>
</evidence>
<dbReference type="InterPro" id="IPR011199">
    <property type="entry name" value="Bacillithiol_biosynth_BshC"/>
</dbReference>
<dbReference type="GO" id="GO:0016874">
    <property type="term" value="F:ligase activity"/>
    <property type="evidence" value="ECO:0007669"/>
    <property type="project" value="UniProtKB-UniRule"/>
</dbReference>
<protein>
    <recommendedName>
        <fullName evidence="2">Putative cysteine ligase BshC</fullName>
        <ecNumber evidence="2">6.-.-.-</ecNumber>
    </recommendedName>
</protein>
<feature type="domain" description="Bacillithiol biosynthesis BshC N-terminal Rossmann-like" evidence="3">
    <location>
        <begin position="4"/>
        <end position="366"/>
    </location>
</feature>
<feature type="domain" description="Bacillithiol biosynthesis BshC C-terminal coiled-coil" evidence="4">
    <location>
        <begin position="371"/>
        <end position="523"/>
    </location>
</feature>
<reference evidence="6" key="1">
    <citation type="submission" date="2016-11" db="EMBL/GenBank/DDBJ databases">
        <authorList>
            <person name="Varghese N."/>
            <person name="Submissions S."/>
        </authorList>
    </citation>
    <scope>NUCLEOTIDE SEQUENCE [LARGE SCALE GENOMIC DNA]</scope>
    <source>
        <strain evidence="6">DSM 15449</strain>
    </source>
</reference>
<name>A0A1M5URE9_9FIRM</name>
<dbReference type="RefSeq" id="WP_073028368.1">
    <property type="nucleotide sequence ID" value="NZ_FQXJ01000004.1"/>
</dbReference>
<comment type="function">
    <text evidence="2">Involved in bacillithiol (BSH) biosynthesis. May catalyze the last step of the pathway, the addition of cysteine to glucosamine malate (GlcN-Mal) to generate BSH.</text>
</comment>
<evidence type="ECO:0000313" key="6">
    <source>
        <dbReference type="Proteomes" id="UP000183954"/>
    </source>
</evidence>
<comment type="similarity">
    <text evidence="2">Belongs to the BshC family.</text>
</comment>
<sequence>MRDLMQTIATCFEQVALFFPSGDPKIQKSFEQRAVYLDSRDYSREILADTLKEYHRNLGANSETLQMIEELRQKETLTVITGQQAGILTGPLYTLYKAMTTIQLAKEQREKLGRPVVPVFWVAGEDHDWQEIRETYLLNSEGKPISCLLPGDGGGESVGHQKVPDWETIEAQLIEMPDSEFRSSVLKQCRQLTEQAENLTHWFALTLQWLVHKWGLIFFDPMIPEFKRLAAPMYEQILKMHADVREALAERTNRWVELGFNPQIQPTGGEVNLFLSVPERRAILYSAESFYLRGQKEPMDLDTLNDLLSQAPEKFSPNVVTRPVIQEYLFPTLAYVPGPGELNYWAQLGGVFAKLGFVMPILFPRLSAVALTASWQKYLKKQGLTLADVNHGLQEQRNRLVREQDTLDIDDHFQRMREQIARGYAELKPLQEVHANVSDWLDRNEAKVKFQLDYLEKKVWQAQRKRCSDVLSRLQQLEDGIVPNHSRQERVLNPFSFVMRYGLSFVDRVAEIPIGDFSEHQILL</sequence>
<keyword evidence="1 2" id="KW-0436">Ligase</keyword>
<dbReference type="HAMAP" id="MF_01867">
    <property type="entry name" value="BshC"/>
    <property type="match status" value="1"/>
</dbReference>
<evidence type="ECO:0000259" key="4">
    <source>
        <dbReference type="Pfam" id="PF24850"/>
    </source>
</evidence>
<dbReference type="STRING" id="1121420.SAMN02746098_01046"/>
<proteinExistence type="inferred from homology"/>
<dbReference type="InterPro" id="IPR055399">
    <property type="entry name" value="CC_BshC"/>
</dbReference>